<proteinExistence type="predicted"/>
<dbReference type="Gene3D" id="3.30.420.60">
    <property type="entry name" value="eRF1 domain 2"/>
    <property type="match status" value="1"/>
</dbReference>
<dbReference type="Pfam" id="PF18859">
    <property type="entry name" value="acVLRF1"/>
    <property type="match status" value="1"/>
</dbReference>
<dbReference type="EMBL" id="BOOW01000027">
    <property type="protein sequence ID" value="GII93817.1"/>
    <property type="molecule type" value="Genomic_DNA"/>
</dbReference>
<reference evidence="2" key="1">
    <citation type="submission" date="2021-01" db="EMBL/GenBank/DDBJ databases">
        <title>Whole genome shotgun sequence of Sinosporangium siamense NBRC 109515.</title>
        <authorList>
            <person name="Komaki H."/>
            <person name="Tamura T."/>
        </authorList>
    </citation>
    <scope>NUCLEOTIDE SEQUENCE</scope>
    <source>
        <strain evidence="2">NBRC 109515</strain>
    </source>
</reference>
<sequence>MGSRPAAGGGRWVSVAPERLAGWLRGFAERHGPPVVSATAEVVRLSAPDGEVAECHVPFPPLPPVGTAGGPLREPYSAALVEHAMCERRVGVVLVRLGGYAVGVFEGADLVVSKVGSRHVQGRTAAGGWSQQRFARRRAKQAGEAHGAAAETVVRVLVPRLPELAGVVFGGSRRSVEALREVRGLAPLFALETGDFLSVPEPRLAVLIDTPRLFRAVKTRVVTPHEKREPGL</sequence>
<dbReference type="Proteomes" id="UP000606172">
    <property type="component" value="Unassembled WGS sequence"/>
</dbReference>
<dbReference type="NCBIfam" id="NF041024">
    <property type="entry name" value="acVLRF1_NCBI"/>
    <property type="match status" value="1"/>
</dbReference>
<dbReference type="InterPro" id="IPR040783">
    <property type="entry name" value="VLRF1"/>
</dbReference>
<organism evidence="2 3">
    <name type="scientific">Sinosporangium siamense</name>
    <dbReference type="NCBI Taxonomy" id="1367973"/>
    <lineage>
        <taxon>Bacteria</taxon>
        <taxon>Bacillati</taxon>
        <taxon>Actinomycetota</taxon>
        <taxon>Actinomycetes</taxon>
        <taxon>Streptosporangiales</taxon>
        <taxon>Streptosporangiaceae</taxon>
        <taxon>Sinosporangium</taxon>
    </lineage>
</organism>
<evidence type="ECO:0000313" key="3">
    <source>
        <dbReference type="Proteomes" id="UP000606172"/>
    </source>
</evidence>
<gene>
    <name evidence="2" type="ORF">Ssi02_40480</name>
</gene>
<dbReference type="RefSeq" id="WP_204027510.1">
    <property type="nucleotide sequence ID" value="NZ_BOOW01000027.1"/>
</dbReference>
<protein>
    <recommendedName>
        <fullName evidence="1">Actinobacteria/chloroflexi VLRF1 release factor domain-containing protein</fullName>
    </recommendedName>
</protein>
<accession>A0A919RHF6</accession>
<evidence type="ECO:0000313" key="2">
    <source>
        <dbReference type="EMBL" id="GII93817.1"/>
    </source>
</evidence>
<feature type="domain" description="Actinobacteria/chloroflexi VLRF1 release factor" evidence="1">
    <location>
        <begin position="88"/>
        <end position="219"/>
    </location>
</feature>
<keyword evidence="3" id="KW-1185">Reference proteome</keyword>
<comment type="caution">
    <text evidence="2">The sequence shown here is derived from an EMBL/GenBank/DDBJ whole genome shotgun (WGS) entry which is preliminary data.</text>
</comment>
<dbReference type="AlphaFoldDB" id="A0A919RHF6"/>
<dbReference type="SUPFAM" id="SSF53137">
    <property type="entry name" value="Translational machinery components"/>
    <property type="match status" value="1"/>
</dbReference>
<name>A0A919RHF6_9ACTN</name>
<dbReference type="InterPro" id="IPR042226">
    <property type="entry name" value="eFR1_2_sf"/>
</dbReference>
<evidence type="ECO:0000259" key="1">
    <source>
        <dbReference type="Pfam" id="PF18859"/>
    </source>
</evidence>